<feature type="domain" description="DUF5615" evidence="1">
    <location>
        <begin position="7"/>
        <end position="52"/>
    </location>
</feature>
<dbReference type="Pfam" id="PF18480">
    <property type="entry name" value="DUF5615"/>
    <property type="match status" value="1"/>
</dbReference>
<proteinExistence type="predicted"/>
<dbReference type="EMBL" id="JASCXX010000032">
    <property type="protein sequence ID" value="MDI6451291.1"/>
    <property type="molecule type" value="Genomic_DNA"/>
</dbReference>
<keyword evidence="3" id="KW-1185">Reference proteome</keyword>
<dbReference type="Proteomes" id="UP001431776">
    <property type="component" value="Unassembled WGS sequence"/>
</dbReference>
<protein>
    <submittedName>
        <fullName evidence="2">DUF5615 family PIN-like protein</fullName>
    </submittedName>
</protein>
<evidence type="ECO:0000313" key="3">
    <source>
        <dbReference type="Proteomes" id="UP001431776"/>
    </source>
</evidence>
<evidence type="ECO:0000313" key="2">
    <source>
        <dbReference type="EMBL" id="MDI6451291.1"/>
    </source>
</evidence>
<accession>A0AAW6U6W6</accession>
<comment type="caution">
    <text evidence="2">The sequence shown here is derived from an EMBL/GenBank/DDBJ whole genome shotgun (WGS) entry which is preliminary data.</text>
</comment>
<evidence type="ECO:0000259" key="1">
    <source>
        <dbReference type="Pfam" id="PF18480"/>
    </source>
</evidence>
<dbReference type="RefSeq" id="WP_349246699.1">
    <property type="nucleotide sequence ID" value="NZ_JASCXX010000032.1"/>
</dbReference>
<sequence>MKTAPLRFLADMNLSPLTVAALRADGLDIVRVSSVLAVDASDVDILNLAEQRSPACGLRPSLKFSV</sequence>
<dbReference type="AlphaFoldDB" id="A0AAW6U6W6"/>
<dbReference type="InterPro" id="IPR041049">
    <property type="entry name" value="DUF5615"/>
</dbReference>
<organism evidence="2 3">
    <name type="scientific">Anaerobaca lacustris</name>
    <dbReference type="NCBI Taxonomy" id="3044600"/>
    <lineage>
        <taxon>Bacteria</taxon>
        <taxon>Pseudomonadati</taxon>
        <taxon>Planctomycetota</taxon>
        <taxon>Phycisphaerae</taxon>
        <taxon>Sedimentisphaerales</taxon>
        <taxon>Anaerobacaceae</taxon>
        <taxon>Anaerobaca</taxon>
    </lineage>
</organism>
<name>A0AAW6U6W6_9BACT</name>
<gene>
    <name evidence="2" type="ORF">QJ522_19675</name>
</gene>
<reference evidence="2" key="1">
    <citation type="submission" date="2023-05" db="EMBL/GenBank/DDBJ databases">
        <title>Anaerotaeda fermentans gen. nov., sp. nov., a novel anaerobic planctomycete of the new family within the order Sedimentisphaerales isolated from Taman Peninsula, Russia.</title>
        <authorList>
            <person name="Khomyakova M.A."/>
            <person name="Merkel A.Y."/>
            <person name="Slobodkin A.I."/>
        </authorList>
    </citation>
    <scope>NUCLEOTIDE SEQUENCE</scope>
    <source>
        <strain evidence="2">M17dextr</strain>
    </source>
</reference>